<evidence type="ECO:0000313" key="2">
    <source>
        <dbReference type="EMBL" id="MDV3456886.1"/>
    </source>
</evidence>
<dbReference type="Proteomes" id="UP001273531">
    <property type="component" value="Unassembled WGS sequence"/>
</dbReference>
<dbReference type="RefSeq" id="WP_317226054.1">
    <property type="nucleotide sequence ID" value="NZ_JAWJEJ010000001.1"/>
</dbReference>
<gene>
    <name evidence="2" type="ORF">RZN05_07825</name>
</gene>
<evidence type="ECO:0000313" key="3">
    <source>
        <dbReference type="Proteomes" id="UP001273531"/>
    </source>
</evidence>
<feature type="compositionally biased region" description="Gly residues" evidence="1">
    <location>
        <begin position="109"/>
        <end position="123"/>
    </location>
</feature>
<dbReference type="EMBL" id="JAWJEJ010000001">
    <property type="protein sequence ID" value="MDV3456886.1"/>
    <property type="molecule type" value="Genomic_DNA"/>
</dbReference>
<accession>A0ABU3Y670</accession>
<keyword evidence="3" id="KW-1185">Reference proteome</keyword>
<reference evidence="2 3" key="1">
    <citation type="submission" date="2023-10" db="EMBL/GenBank/DDBJ databases">
        <title>Sphingomonas sp. HF-S4 16S ribosomal RNA gene Genome sequencing and assembly.</title>
        <authorList>
            <person name="Lee H."/>
        </authorList>
    </citation>
    <scope>NUCLEOTIDE SEQUENCE [LARGE SCALE GENOMIC DNA]</scope>
    <source>
        <strain evidence="2 3">HF-S4</strain>
    </source>
</reference>
<sequence>MAKSATDLMQEILFSTVLDSIVALKGASNGLPNLLVREVNSIHPNTTLADLPKDMQAAIAANVRSAFAKLLKEGYSVAPQGAEPRRASPAGAAPVHRPRGGGGERRPPRGGGQGPKRGPGGLGSKPPRPPRGG</sequence>
<proteinExistence type="predicted"/>
<evidence type="ECO:0000256" key="1">
    <source>
        <dbReference type="SAM" id="MobiDB-lite"/>
    </source>
</evidence>
<protein>
    <submittedName>
        <fullName evidence="2">Uncharacterized protein</fullName>
    </submittedName>
</protein>
<comment type="caution">
    <text evidence="2">The sequence shown here is derived from an EMBL/GenBank/DDBJ whole genome shotgun (WGS) entry which is preliminary data.</text>
</comment>
<name>A0ABU3Y670_9SPHN</name>
<feature type="region of interest" description="Disordered" evidence="1">
    <location>
        <begin position="80"/>
        <end position="133"/>
    </location>
</feature>
<organism evidence="2 3">
    <name type="scientific">Sphingomonas agrestis</name>
    <dbReference type="NCBI Taxonomy" id="3080540"/>
    <lineage>
        <taxon>Bacteria</taxon>
        <taxon>Pseudomonadati</taxon>
        <taxon>Pseudomonadota</taxon>
        <taxon>Alphaproteobacteria</taxon>
        <taxon>Sphingomonadales</taxon>
        <taxon>Sphingomonadaceae</taxon>
        <taxon>Sphingomonas</taxon>
    </lineage>
</organism>